<evidence type="ECO:0000256" key="1">
    <source>
        <dbReference type="ARBA" id="ARBA00005755"/>
    </source>
</evidence>
<dbReference type="GO" id="GO:0003677">
    <property type="term" value="F:DNA binding"/>
    <property type="evidence" value="ECO:0007669"/>
    <property type="project" value="UniProtKB-KW"/>
</dbReference>
<dbReference type="Pfam" id="PF03175">
    <property type="entry name" value="DNA_pol_B_2"/>
    <property type="match status" value="1"/>
</dbReference>
<keyword evidence="5" id="KW-0235">DNA replication</keyword>
<protein>
    <recommendedName>
        <fullName evidence="2">DNA-directed DNA polymerase</fullName>
        <ecNumber evidence="2">2.7.7.7</ecNumber>
    </recommendedName>
</protein>
<keyword evidence="6" id="KW-0239">DNA-directed DNA polymerase</keyword>
<evidence type="ECO:0000256" key="6">
    <source>
        <dbReference type="ARBA" id="ARBA00022932"/>
    </source>
</evidence>
<dbReference type="Proteomes" id="UP001152320">
    <property type="component" value="Chromosome 1"/>
</dbReference>
<name>A0A9Q1CP22_HOLLE</name>
<dbReference type="Gene3D" id="3.30.420.10">
    <property type="entry name" value="Ribonuclease H-like superfamily/Ribonuclease H"/>
    <property type="match status" value="1"/>
</dbReference>
<dbReference type="AlphaFoldDB" id="A0A9Q1CP22"/>
<keyword evidence="11" id="KW-1185">Reference proteome</keyword>
<keyword evidence="4" id="KW-0548">Nucleotidyltransferase</keyword>
<dbReference type="SUPFAM" id="SSF53098">
    <property type="entry name" value="Ribonuclease H-like"/>
    <property type="match status" value="1"/>
</dbReference>
<dbReference type="PANTHER" id="PTHR33568">
    <property type="entry name" value="DNA POLYMERASE"/>
    <property type="match status" value="1"/>
</dbReference>
<evidence type="ECO:0000256" key="2">
    <source>
        <dbReference type="ARBA" id="ARBA00012417"/>
    </source>
</evidence>
<dbReference type="InterPro" id="IPR004868">
    <property type="entry name" value="DNA-dir_DNA_pol_B_mt/vir"/>
</dbReference>
<dbReference type="OrthoDB" id="10067094at2759"/>
<dbReference type="GO" id="GO:0000166">
    <property type="term" value="F:nucleotide binding"/>
    <property type="evidence" value="ECO:0007669"/>
    <property type="project" value="InterPro"/>
</dbReference>
<evidence type="ECO:0000256" key="7">
    <source>
        <dbReference type="ARBA" id="ARBA00023125"/>
    </source>
</evidence>
<comment type="catalytic activity">
    <reaction evidence="8">
        <text>DNA(n) + a 2'-deoxyribonucleoside 5'-triphosphate = DNA(n+1) + diphosphate</text>
        <dbReference type="Rhea" id="RHEA:22508"/>
        <dbReference type="Rhea" id="RHEA-COMP:17339"/>
        <dbReference type="Rhea" id="RHEA-COMP:17340"/>
        <dbReference type="ChEBI" id="CHEBI:33019"/>
        <dbReference type="ChEBI" id="CHEBI:61560"/>
        <dbReference type="ChEBI" id="CHEBI:173112"/>
        <dbReference type="EC" id="2.7.7.7"/>
    </reaction>
</comment>
<evidence type="ECO:0000256" key="4">
    <source>
        <dbReference type="ARBA" id="ARBA00022695"/>
    </source>
</evidence>
<reference evidence="10" key="1">
    <citation type="submission" date="2021-10" db="EMBL/GenBank/DDBJ databases">
        <title>Tropical sea cucumber genome reveals ecological adaptation and Cuvierian tubules defense mechanism.</title>
        <authorList>
            <person name="Chen T."/>
        </authorList>
    </citation>
    <scope>NUCLEOTIDE SEQUENCE</scope>
    <source>
        <strain evidence="10">Nanhai2018</strain>
        <tissue evidence="10">Muscle</tissue>
    </source>
</reference>
<feature type="domain" description="DNA-directed DNA polymerase family B mitochondria/virus" evidence="9">
    <location>
        <begin position="146"/>
        <end position="220"/>
    </location>
</feature>
<evidence type="ECO:0000313" key="11">
    <source>
        <dbReference type="Proteomes" id="UP001152320"/>
    </source>
</evidence>
<proteinExistence type="inferred from homology"/>
<evidence type="ECO:0000256" key="3">
    <source>
        <dbReference type="ARBA" id="ARBA00022679"/>
    </source>
</evidence>
<dbReference type="PANTHER" id="PTHR33568:SF3">
    <property type="entry name" value="DNA-DIRECTED DNA POLYMERASE"/>
    <property type="match status" value="1"/>
</dbReference>
<dbReference type="GO" id="GO:0003887">
    <property type="term" value="F:DNA-directed DNA polymerase activity"/>
    <property type="evidence" value="ECO:0007669"/>
    <property type="project" value="UniProtKB-KW"/>
</dbReference>
<sequence length="244" mass="28355">MKICPRCEKFYRVVKDKKGDKYPHNCNEYFCSVCKSNVRDGHKCFIQVYVNKKKRGEKKQDDGEGDEGRTRPNEVPHKYIFFDFETIQETGVHIPNLCVVQMVCDICILEPFESECLVCKEKQVIFQGPNTKREFCEWLLDPSRYNSTCIAHSLKGFDGYFILQHLYDNGVVPEIITNGAKVMSIKLLRNSMRFIDSVNFLPMPLSNMPKTFGINELIKGTMIVWCIFLVQVNGIHQQETTWET</sequence>
<dbReference type="EC" id="2.7.7.7" evidence="2"/>
<organism evidence="10 11">
    <name type="scientific">Holothuria leucospilota</name>
    <name type="common">Black long sea cucumber</name>
    <name type="synonym">Mertensiothuria leucospilota</name>
    <dbReference type="NCBI Taxonomy" id="206669"/>
    <lineage>
        <taxon>Eukaryota</taxon>
        <taxon>Metazoa</taxon>
        <taxon>Echinodermata</taxon>
        <taxon>Eleutherozoa</taxon>
        <taxon>Echinozoa</taxon>
        <taxon>Holothuroidea</taxon>
        <taxon>Aspidochirotacea</taxon>
        <taxon>Aspidochirotida</taxon>
        <taxon>Holothuriidae</taxon>
        <taxon>Holothuria</taxon>
    </lineage>
</organism>
<evidence type="ECO:0000256" key="8">
    <source>
        <dbReference type="ARBA" id="ARBA00049244"/>
    </source>
</evidence>
<dbReference type="InterPro" id="IPR012337">
    <property type="entry name" value="RNaseH-like_sf"/>
</dbReference>
<evidence type="ECO:0000313" key="10">
    <source>
        <dbReference type="EMBL" id="KAJ8048768.1"/>
    </source>
</evidence>
<dbReference type="InterPro" id="IPR036397">
    <property type="entry name" value="RNaseH_sf"/>
</dbReference>
<keyword evidence="7" id="KW-0238">DNA-binding</keyword>
<keyword evidence="3" id="KW-0808">Transferase</keyword>
<dbReference type="EMBL" id="JAIZAY010000001">
    <property type="protein sequence ID" value="KAJ8048768.1"/>
    <property type="molecule type" value="Genomic_DNA"/>
</dbReference>
<evidence type="ECO:0000259" key="9">
    <source>
        <dbReference type="Pfam" id="PF03175"/>
    </source>
</evidence>
<dbReference type="GO" id="GO:0006260">
    <property type="term" value="P:DNA replication"/>
    <property type="evidence" value="ECO:0007669"/>
    <property type="project" value="UniProtKB-KW"/>
</dbReference>
<evidence type="ECO:0000256" key="5">
    <source>
        <dbReference type="ARBA" id="ARBA00022705"/>
    </source>
</evidence>
<comment type="similarity">
    <text evidence="1">Belongs to the DNA polymerase type-B family.</text>
</comment>
<accession>A0A9Q1CP22</accession>
<gene>
    <name evidence="10" type="ORF">HOLleu_01217</name>
</gene>
<comment type="caution">
    <text evidence="10">The sequence shown here is derived from an EMBL/GenBank/DDBJ whole genome shotgun (WGS) entry which is preliminary data.</text>
</comment>